<keyword evidence="2" id="KW-1185">Reference proteome</keyword>
<accession>D6U1V6</accession>
<protein>
    <submittedName>
        <fullName evidence="1">Uncharacterized protein</fullName>
    </submittedName>
</protein>
<dbReference type="EMBL" id="ADVG01000004">
    <property type="protein sequence ID" value="EFH80840.1"/>
    <property type="molecule type" value="Genomic_DNA"/>
</dbReference>
<evidence type="ECO:0000313" key="1">
    <source>
        <dbReference type="EMBL" id="EFH80840.1"/>
    </source>
</evidence>
<evidence type="ECO:0000313" key="2">
    <source>
        <dbReference type="Proteomes" id="UP000004508"/>
    </source>
</evidence>
<name>D6U1V6_KTERA</name>
<gene>
    <name evidence="1" type="ORF">Krac_1469</name>
</gene>
<organism evidence="1 2">
    <name type="scientific">Ktedonobacter racemifer DSM 44963</name>
    <dbReference type="NCBI Taxonomy" id="485913"/>
    <lineage>
        <taxon>Bacteria</taxon>
        <taxon>Bacillati</taxon>
        <taxon>Chloroflexota</taxon>
        <taxon>Ktedonobacteria</taxon>
        <taxon>Ktedonobacterales</taxon>
        <taxon>Ktedonobacteraceae</taxon>
        <taxon>Ktedonobacter</taxon>
    </lineage>
</organism>
<comment type="caution">
    <text evidence="1">The sequence shown here is derived from an EMBL/GenBank/DDBJ whole genome shotgun (WGS) entry which is preliminary data.</text>
</comment>
<proteinExistence type="predicted"/>
<dbReference type="STRING" id="485913.Krac_1469"/>
<dbReference type="Proteomes" id="UP000004508">
    <property type="component" value="Unassembled WGS sequence"/>
</dbReference>
<dbReference type="InParanoid" id="D6U1V6"/>
<sequence>MTFNTQQLLTWPRVHEWAEQQEPGAIVGESCTNSTCPLANYLRDQTGIHWSVGPSIRPVDGTVQDRLNKPKWVQMMIDRTDEATGNKGGHVTREQLLAVLEQVKNEAEPYTPSPSDEGLFLTLLTGQVCQKIQREYSAGRIADLETYNCLSEMARKADMQARKLLQLLEGGQQREEK</sequence>
<dbReference type="RefSeq" id="WP_007917854.1">
    <property type="nucleotide sequence ID" value="NZ_ADVG01000004.1"/>
</dbReference>
<reference evidence="1 2" key="1">
    <citation type="journal article" date="2011" name="Stand. Genomic Sci.">
        <title>Non-contiguous finished genome sequence and contextual data of the filamentous soil bacterium Ktedonobacter racemifer type strain (SOSP1-21).</title>
        <authorList>
            <person name="Chang Y.J."/>
            <person name="Land M."/>
            <person name="Hauser L."/>
            <person name="Chertkov O."/>
            <person name="Del Rio T.G."/>
            <person name="Nolan M."/>
            <person name="Copeland A."/>
            <person name="Tice H."/>
            <person name="Cheng J.F."/>
            <person name="Lucas S."/>
            <person name="Han C."/>
            <person name="Goodwin L."/>
            <person name="Pitluck S."/>
            <person name="Ivanova N."/>
            <person name="Ovchinikova G."/>
            <person name="Pati A."/>
            <person name="Chen A."/>
            <person name="Palaniappan K."/>
            <person name="Mavromatis K."/>
            <person name="Liolios K."/>
            <person name="Brettin T."/>
            <person name="Fiebig A."/>
            <person name="Rohde M."/>
            <person name="Abt B."/>
            <person name="Goker M."/>
            <person name="Detter J.C."/>
            <person name="Woyke T."/>
            <person name="Bristow J."/>
            <person name="Eisen J.A."/>
            <person name="Markowitz V."/>
            <person name="Hugenholtz P."/>
            <person name="Kyrpides N.C."/>
            <person name="Klenk H.P."/>
            <person name="Lapidus A."/>
        </authorList>
    </citation>
    <scope>NUCLEOTIDE SEQUENCE [LARGE SCALE GENOMIC DNA]</scope>
    <source>
        <strain evidence="2">DSM 44963</strain>
    </source>
</reference>
<dbReference type="AlphaFoldDB" id="D6U1V6"/>